<dbReference type="PROSITE" id="PS00284">
    <property type="entry name" value="SERPIN"/>
    <property type="match status" value="1"/>
</dbReference>
<dbReference type="Pfam" id="PF00079">
    <property type="entry name" value="Serpin"/>
    <property type="match status" value="1"/>
</dbReference>
<dbReference type="InterPro" id="IPR042185">
    <property type="entry name" value="Serpin_sf_2"/>
</dbReference>
<dbReference type="Gene3D" id="2.30.39.10">
    <property type="entry name" value="Alpha-1-antitrypsin, domain 1"/>
    <property type="match status" value="1"/>
</dbReference>
<dbReference type="PANTHER" id="PTHR11461">
    <property type="entry name" value="SERINE PROTEASE INHIBITOR, SERPIN"/>
    <property type="match status" value="1"/>
</dbReference>
<keyword evidence="5" id="KW-1185">Reference proteome</keyword>
<evidence type="ECO:0000256" key="2">
    <source>
        <dbReference type="RuleBase" id="RU000411"/>
    </source>
</evidence>
<evidence type="ECO:0000256" key="1">
    <source>
        <dbReference type="ARBA" id="ARBA00009500"/>
    </source>
</evidence>
<comment type="caution">
    <text evidence="4">The sequence shown here is derived from an EMBL/GenBank/DDBJ whole genome shotgun (WGS) entry which is preliminary data.</text>
</comment>
<dbReference type="Gene3D" id="3.30.497.10">
    <property type="entry name" value="Antithrombin, subunit I, domain 2"/>
    <property type="match status" value="1"/>
</dbReference>
<dbReference type="InterPro" id="IPR042178">
    <property type="entry name" value="Serpin_sf_1"/>
</dbReference>
<evidence type="ECO:0000313" key="5">
    <source>
        <dbReference type="Proteomes" id="UP001651158"/>
    </source>
</evidence>
<accession>A0ABR4QQT1</accession>
<dbReference type="InterPro" id="IPR036186">
    <property type="entry name" value="Serpin_sf"/>
</dbReference>
<sequence length="446" mass="50226">MAAYKPPLVACPIAASCVAAEAESRRLCRDPYGYQQSSREFLHIPKPQPTVDQSEGRSSGYKCSWSWTCALRSEPITMCKGSSNQIITHNDFNAGFFEASLKANGNMGNYVASPLSVLVLLSALLNSKGPEGETAKEICEAIVGERRKATCEFARALQIPEQKTAKRYCLHVYQGFLTRFANPNIDHVEKTLFNTSEAFKSINDWARSSTEGLIEQFLKSNNELSSDTLMVLLSAIAFKDNWAKTFMVEKTVQRDFYLKKGVSVKVPMMHLESQMVYLKQDKYTVVAKPFRNDRFKFLIFLPNKRFDLDEIEDDLEDGDFNWKLCQSDQDYEQVMLALPKFKVEHEINLKPVLNLLGVRRLFDQKTAELTGISSDPRLYAGEAKQVAVMEVDEAGVKAAAVSSIAMVPMSLPPPPVPFIVDQPFYCAIYDSLLEMPLFIARITDPR</sequence>
<dbReference type="EMBL" id="JAKROA010000001">
    <property type="protein sequence ID" value="KAL5111819.1"/>
    <property type="molecule type" value="Genomic_DNA"/>
</dbReference>
<dbReference type="InterPro" id="IPR000215">
    <property type="entry name" value="Serpin_fam"/>
</dbReference>
<dbReference type="SMART" id="SM00093">
    <property type="entry name" value="SERPIN"/>
    <property type="match status" value="1"/>
</dbReference>
<feature type="domain" description="Serpin" evidence="3">
    <location>
        <begin position="94"/>
        <end position="445"/>
    </location>
</feature>
<comment type="similarity">
    <text evidence="1 2">Belongs to the serpin family.</text>
</comment>
<gene>
    <name evidence="4" type="ORF">TcWFU_003683</name>
</gene>
<dbReference type="PANTHER" id="PTHR11461:SF211">
    <property type="entry name" value="GH10112P-RELATED"/>
    <property type="match status" value="1"/>
</dbReference>
<dbReference type="SUPFAM" id="SSF56574">
    <property type="entry name" value="Serpins"/>
    <property type="match status" value="1"/>
</dbReference>
<proteinExistence type="inferred from homology"/>
<dbReference type="InterPro" id="IPR023795">
    <property type="entry name" value="Serpin_CS"/>
</dbReference>
<reference evidence="4 5" key="1">
    <citation type="journal article" date="2022" name="Front. Cell. Infect. Microbiol.">
        <title>The Genomes of Two Strains of Taenia crassiceps the Animal Model for the Study of Human Cysticercosis.</title>
        <authorList>
            <person name="Bobes R.J."/>
            <person name="Estrada K."/>
            <person name="Rios-Valencia D.G."/>
            <person name="Calderon-Gallegos A."/>
            <person name="de la Torre P."/>
            <person name="Carrero J.C."/>
            <person name="Sanchez-Flores A."/>
            <person name="Laclette J.P."/>
        </authorList>
    </citation>
    <scope>NUCLEOTIDE SEQUENCE [LARGE SCALE GENOMIC DNA]</scope>
    <source>
        <strain evidence="4">WFUcys</strain>
    </source>
</reference>
<dbReference type="Proteomes" id="UP001651158">
    <property type="component" value="Unassembled WGS sequence"/>
</dbReference>
<dbReference type="InterPro" id="IPR023796">
    <property type="entry name" value="Serpin_dom"/>
</dbReference>
<evidence type="ECO:0000259" key="3">
    <source>
        <dbReference type="SMART" id="SM00093"/>
    </source>
</evidence>
<name>A0ABR4QQT1_9CEST</name>
<protein>
    <submittedName>
        <fullName evidence="4">Serpin I2</fullName>
    </submittedName>
</protein>
<organism evidence="4 5">
    <name type="scientific">Taenia crassiceps</name>
    <dbReference type="NCBI Taxonomy" id="6207"/>
    <lineage>
        <taxon>Eukaryota</taxon>
        <taxon>Metazoa</taxon>
        <taxon>Spiralia</taxon>
        <taxon>Lophotrochozoa</taxon>
        <taxon>Platyhelminthes</taxon>
        <taxon>Cestoda</taxon>
        <taxon>Eucestoda</taxon>
        <taxon>Cyclophyllidea</taxon>
        <taxon>Taeniidae</taxon>
        <taxon>Taenia</taxon>
    </lineage>
</organism>
<evidence type="ECO:0000313" key="4">
    <source>
        <dbReference type="EMBL" id="KAL5111819.1"/>
    </source>
</evidence>
<dbReference type="PROSITE" id="PS51257">
    <property type="entry name" value="PROKAR_LIPOPROTEIN"/>
    <property type="match status" value="1"/>
</dbReference>